<name>A0A5C8NYA9_9BURK</name>
<dbReference type="Proteomes" id="UP000321548">
    <property type="component" value="Unassembled WGS sequence"/>
</dbReference>
<organism evidence="2 3">
    <name type="scientific">Zeimonas arvi</name>
    <dbReference type="NCBI Taxonomy" id="2498847"/>
    <lineage>
        <taxon>Bacteria</taxon>
        <taxon>Pseudomonadati</taxon>
        <taxon>Pseudomonadota</taxon>
        <taxon>Betaproteobacteria</taxon>
        <taxon>Burkholderiales</taxon>
        <taxon>Burkholderiaceae</taxon>
        <taxon>Zeimonas</taxon>
    </lineage>
</organism>
<sequence>MTSKKAASDKRTTLPRKADLSRAFVRDWHRLSRSGRYDMNRLKEAMMLLVSADNALGPEWRDHALSGDWADHRACHVGGDFLPIYRISSRGSDEEVVFVRAGTHAELFE</sequence>
<dbReference type="OrthoDB" id="7030467at2"/>
<dbReference type="RefSeq" id="WP_147703888.1">
    <property type="nucleotide sequence ID" value="NZ_VDUY01000003.1"/>
</dbReference>
<dbReference type="Pfam" id="PF15738">
    <property type="entry name" value="YafQ_toxin"/>
    <property type="match status" value="1"/>
</dbReference>
<reference evidence="2 3" key="1">
    <citation type="submission" date="2019-06" db="EMBL/GenBank/DDBJ databases">
        <title>Quisquiliibacterium sp. nov., isolated from a maize field.</title>
        <authorList>
            <person name="Lin S.-Y."/>
            <person name="Tsai C.-F."/>
            <person name="Young C.-C."/>
        </authorList>
    </citation>
    <scope>NUCLEOTIDE SEQUENCE [LARGE SCALE GENOMIC DNA]</scope>
    <source>
        <strain evidence="2 3">CC-CFT501</strain>
    </source>
</reference>
<dbReference type="InterPro" id="IPR007712">
    <property type="entry name" value="RelE/ParE_toxin"/>
</dbReference>
<keyword evidence="1" id="KW-1277">Toxin-antitoxin system</keyword>
<dbReference type="Gene3D" id="3.30.2310.20">
    <property type="entry name" value="RelE-like"/>
    <property type="match status" value="1"/>
</dbReference>
<keyword evidence="3" id="KW-1185">Reference proteome</keyword>
<dbReference type="AlphaFoldDB" id="A0A5C8NYA9"/>
<proteinExistence type="predicted"/>
<dbReference type="PANTHER" id="PTHR40588">
    <property type="entry name" value="MRNA INTERFERASE TOXIN YAFQ"/>
    <property type="match status" value="1"/>
</dbReference>
<evidence type="ECO:0000256" key="1">
    <source>
        <dbReference type="ARBA" id="ARBA00022649"/>
    </source>
</evidence>
<dbReference type="SUPFAM" id="SSF143011">
    <property type="entry name" value="RelE-like"/>
    <property type="match status" value="1"/>
</dbReference>
<dbReference type="NCBIfam" id="TIGR02385">
    <property type="entry name" value="RelE_StbE"/>
    <property type="match status" value="1"/>
</dbReference>
<dbReference type="GO" id="GO:0004521">
    <property type="term" value="F:RNA endonuclease activity"/>
    <property type="evidence" value="ECO:0007669"/>
    <property type="project" value="TreeGrafter"/>
</dbReference>
<gene>
    <name evidence="2" type="ORF">FHP08_07800</name>
</gene>
<comment type="caution">
    <text evidence="2">The sequence shown here is derived from an EMBL/GenBank/DDBJ whole genome shotgun (WGS) entry which is preliminary data.</text>
</comment>
<evidence type="ECO:0000313" key="3">
    <source>
        <dbReference type="Proteomes" id="UP000321548"/>
    </source>
</evidence>
<dbReference type="GO" id="GO:0006415">
    <property type="term" value="P:translational termination"/>
    <property type="evidence" value="ECO:0007669"/>
    <property type="project" value="TreeGrafter"/>
</dbReference>
<dbReference type="EMBL" id="VDUY01000003">
    <property type="protein sequence ID" value="TXL65974.1"/>
    <property type="molecule type" value="Genomic_DNA"/>
</dbReference>
<dbReference type="InterPro" id="IPR035093">
    <property type="entry name" value="RelE/ParE_toxin_dom_sf"/>
</dbReference>
<dbReference type="GO" id="GO:0006402">
    <property type="term" value="P:mRNA catabolic process"/>
    <property type="evidence" value="ECO:0007669"/>
    <property type="project" value="TreeGrafter"/>
</dbReference>
<evidence type="ECO:0000313" key="2">
    <source>
        <dbReference type="EMBL" id="TXL65974.1"/>
    </source>
</evidence>
<dbReference type="PANTHER" id="PTHR40588:SF1">
    <property type="entry name" value="MRNA INTERFERASE TOXIN YAFQ"/>
    <property type="match status" value="1"/>
</dbReference>
<protein>
    <submittedName>
        <fullName evidence="2">Type II toxin-antitoxin system YafQ family toxin</fullName>
    </submittedName>
</protein>
<accession>A0A5C8NYA9</accession>
<dbReference type="InterPro" id="IPR004386">
    <property type="entry name" value="Toxin_YafQ-like"/>
</dbReference>